<dbReference type="GO" id="GO:0070401">
    <property type="term" value="F:NADP+ binding"/>
    <property type="evidence" value="ECO:0007669"/>
    <property type="project" value="UniProtKB-ARBA"/>
</dbReference>
<evidence type="ECO:0000259" key="10">
    <source>
        <dbReference type="PROSITE" id="PS51330"/>
    </source>
</evidence>
<name>A0A840AV06_9HYPH</name>
<dbReference type="InterPro" id="IPR024072">
    <property type="entry name" value="DHFR-like_dom_sf"/>
</dbReference>
<keyword evidence="4 8" id="KW-0554">One-carbon metabolism</keyword>
<comment type="pathway">
    <text evidence="1 8">Cofactor biosynthesis; tetrahydrofolate biosynthesis; 5,6,7,8-tetrahydrofolate from 7,8-dihydrofolate: step 1/1.</text>
</comment>
<comment type="caution">
    <text evidence="11">The sequence shown here is derived from an EMBL/GenBank/DDBJ whole genome shotgun (WGS) entry which is preliminary data.</text>
</comment>
<evidence type="ECO:0000313" key="11">
    <source>
        <dbReference type="EMBL" id="MBB3932877.1"/>
    </source>
</evidence>
<dbReference type="GO" id="GO:0004146">
    <property type="term" value="F:dihydrofolate reductase activity"/>
    <property type="evidence" value="ECO:0007669"/>
    <property type="project" value="UniProtKB-EC"/>
</dbReference>
<evidence type="ECO:0000256" key="8">
    <source>
        <dbReference type="PIRNR" id="PIRNR000194"/>
    </source>
</evidence>
<dbReference type="InterPro" id="IPR001796">
    <property type="entry name" value="DHFR_dom"/>
</dbReference>
<evidence type="ECO:0000256" key="7">
    <source>
        <dbReference type="ARBA" id="ARBA00025067"/>
    </source>
</evidence>
<protein>
    <recommendedName>
        <fullName evidence="3 8">Dihydrofolate reductase</fullName>
        <ecNumber evidence="3 8">1.5.1.3</ecNumber>
    </recommendedName>
</protein>
<comment type="catalytic activity">
    <reaction evidence="8">
        <text>(6S)-5,6,7,8-tetrahydrofolate + NADP(+) = 7,8-dihydrofolate + NADPH + H(+)</text>
        <dbReference type="Rhea" id="RHEA:15009"/>
        <dbReference type="ChEBI" id="CHEBI:15378"/>
        <dbReference type="ChEBI" id="CHEBI:57451"/>
        <dbReference type="ChEBI" id="CHEBI:57453"/>
        <dbReference type="ChEBI" id="CHEBI:57783"/>
        <dbReference type="ChEBI" id="CHEBI:58349"/>
        <dbReference type="EC" id="1.5.1.3"/>
    </reaction>
</comment>
<accession>A0A840AV06</accession>
<dbReference type="PANTHER" id="PTHR48069:SF3">
    <property type="entry name" value="DIHYDROFOLATE REDUCTASE"/>
    <property type="match status" value="1"/>
</dbReference>
<dbReference type="GO" id="GO:0005829">
    <property type="term" value="C:cytosol"/>
    <property type="evidence" value="ECO:0007669"/>
    <property type="project" value="TreeGrafter"/>
</dbReference>
<evidence type="ECO:0000256" key="4">
    <source>
        <dbReference type="ARBA" id="ARBA00022563"/>
    </source>
</evidence>
<dbReference type="GO" id="GO:0046655">
    <property type="term" value="P:folic acid metabolic process"/>
    <property type="evidence" value="ECO:0007669"/>
    <property type="project" value="TreeGrafter"/>
</dbReference>
<dbReference type="FunFam" id="3.40.430.10:FF:000001">
    <property type="entry name" value="Dihydrofolate reductase"/>
    <property type="match status" value="1"/>
</dbReference>
<evidence type="ECO:0000256" key="1">
    <source>
        <dbReference type="ARBA" id="ARBA00004903"/>
    </source>
</evidence>
<dbReference type="UniPathway" id="UPA00077">
    <property type="reaction ID" value="UER00158"/>
</dbReference>
<dbReference type="SUPFAM" id="SSF53597">
    <property type="entry name" value="Dihydrofolate reductase-like"/>
    <property type="match status" value="1"/>
</dbReference>
<evidence type="ECO:0000256" key="9">
    <source>
        <dbReference type="RuleBase" id="RU004474"/>
    </source>
</evidence>
<dbReference type="EC" id="1.5.1.3" evidence="3 8"/>
<dbReference type="Gene3D" id="3.40.430.10">
    <property type="entry name" value="Dihydrofolate Reductase, subunit A"/>
    <property type="match status" value="1"/>
</dbReference>
<dbReference type="InterPro" id="IPR017925">
    <property type="entry name" value="DHFR_CS"/>
</dbReference>
<sequence length="181" mass="19139">MASPDTAPGREPLRLSLIAAVAENGVIGRDGVMPWKLSTDLRRFKSITMGKPVIMGRKTFDSIGRALPGRINIVVTRRGRAPVGDVVFVPTLGSAETAAIAAAAASDVVEAMVIGGGEIYRALLPRAARLYITHVALSPEGDAHFPPIDPALWRVVSSEDVPAGANDSAPSRFVVYERIAD</sequence>
<dbReference type="Pfam" id="PF00186">
    <property type="entry name" value="DHFR_1"/>
    <property type="match status" value="1"/>
</dbReference>
<keyword evidence="5 8" id="KW-0521">NADP</keyword>
<dbReference type="CDD" id="cd00209">
    <property type="entry name" value="DHFR"/>
    <property type="match status" value="1"/>
</dbReference>
<dbReference type="Proteomes" id="UP000553963">
    <property type="component" value="Unassembled WGS sequence"/>
</dbReference>
<dbReference type="PROSITE" id="PS00075">
    <property type="entry name" value="DHFR_1"/>
    <property type="match status" value="1"/>
</dbReference>
<dbReference type="RefSeq" id="WP_246410059.1">
    <property type="nucleotide sequence ID" value="NZ_JACIDS010000005.1"/>
</dbReference>
<keyword evidence="12" id="KW-1185">Reference proteome</keyword>
<dbReference type="GO" id="GO:0006730">
    <property type="term" value="P:one-carbon metabolic process"/>
    <property type="evidence" value="ECO:0007669"/>
    <property type="project" value="UniProtKB-KW"/>
</dbReference>
<dbReference type="GO" id="GO:0046452">
    <property type="term" value="P:dihydrofolate metabolic process"/>
    <property type="evidence" value="ECO:0007669"/>
    <property type="project" value="TreeGrafter"/>
</dbReference>
<evidence type="ECO:0000256" key="5">
    <source>
        <dbReference type="ARBA" id="ARBA00022857"/>
    </source>
</evidence>
<proteinExistence type="inferred from homology"/>
<evidence type="ECO:0000256" key="2">
    <source>
        <dbReference type="ARBA" id="ARBA00009539"/>
    </source>
</evidence>
<feature type="domain" description="DHFR" evidence="10">
    <location>
        <begin position="14"/>
        <end position="178"/>
    </location>
</feature>
<keyword evidence="6 8" id="KW-0560">Oxidoreductase</keyword>
<dbReference type="AlphaFoldDB" id="A0A840AV06"/>
<comment type="function">
    <text evidence="7 8">Key enzyme in folate metabolism. Catalyzes an essential reaction for de novo glycine and purine synthesis, and for DNA precursor synthesis.</text>
</comment>
<dbReference type="PANTHER" id="PTHR48069">
    <property type="entry name" value="DIHYDROFOLATE REDUCTASE"/>
    <property type="match status" value="1"/>
</dbReference>
<dbReference type="PIRSF" id="PIRSF000194">
    <property type="entry name" value="DHFR"/>
    <property type="match status" value="1"/>
</dbReference>
<reference evidence="11 12" key="1">
    <citation type="submission" date="2020-08" db="EMBL/GenBank/DDBJ databases">
        <title>Genomic Encyclopedia of Type Strains, Phase IV (KMG-IV): sequencing the most valuable type-strain genomes for metagenomic binning, comparative biology and taxonomic classification.</title>
        <authorList>
            <person name="Goeker M."/>
        </authorList>
    </citation>
    <scope>NUCLEOTIDE SEQUENCE [LARGE SCALE GENOMIC DNA]</scope>
    <source>
        <strain evidence="11 12">DSM 25966</strain>
    </source>
</reference>
<dbReference type="GO" id="GO:0046654">
    <property type="term" value="P:tetrahydrofolate biosynthetic process"/>
    <property type="evidence" value="ECO:0007669"/>
    <property type="project" value="UniProtKB-UniPathway"/>
</dbReference>
<organism evidence="11 12">
    <name type="scientific">Kaistia hirudinis</name>
    <dbReference type="NCBI Taxonomy" id="1293440"/>
    <lineage>
        <taxon>Bacteria</taxon>
        <taxon>Pseudomonadati</taxon>
        <taxon>Pseudomonadota</taxon>
        <taxon>Alphaproteobacteria</taxon>
        <taxon>Hyphomicrobiales</taxon>
        <taxon>Kaistiaceae</taxon>
        <taxon>Kaistia</taxon>
    </lineage>
</organism>
<evidence type="ECO:0000256" key="6">
    <source>
        <dbReference type="ARBA" id="ARBA00023002"/>
    </source>
</evidence>
<dbReference type="EMBL" id="JACIDS010000005">
    <property type="protein sequence ID" value="MBB3932877.1"/>
    <property type="molecule type" value="Genomic_DNA"/>
</dbReference>
<gene>
    <name evidence="11" type="ORF">GGR25_003941</name>
</gene>
<evidence type="ECO:0000313" key="12">
    <source>
        <dbReference type="Proteomes" id="UP000553963"/>
    </source>
</evidence>
<dbReference type="InterPro" id="IPR012259">
    <property type="entry name" value="DHFR"/>
</dbReference>
<dbReference type="PROSITE" id="PS51330">
    <property type="entry name" value="DHFR_2"/>
    <property type="match status" value="1"/>
</dbReference>
<evidence type="ECO:0000256" key="3">
    <source>
        <dbReference type="ARBA" id="ARBA00012856"/>
    </source>
</evidence>
<dbReference type="PRINTS" id="PR00070">
    <property type="entry name" value="DHFR"/>
</dbReference>
<comment type="similarity">
    <text evidence="2 8 9">Belongs to the dihydrofolate reductase family.</text>
</comment>